<name>A0A3P8TBN0_AMPPE</name>
<protein>
    <submittedName>
        <fullName evidence="1">Uncharacterized protein</fullName>
    </submittedName>
</protein>
<dbReference type="Ensembl" id="ENSAPET00000022609.1">
    <property type="protein sequence ID" value="ENSAPEP00000022026.1"/>
    <property type="gene ID" value="ENSAPEG00000015697.1"/>
</dbReference>
<reference evidence="1" key="3">
    <citation type="submission" date="2025-09" db="UniProtKB">
        <authorList>
            <consortium name="Ensembl"/>
        </authorList>
    </citation>
    <scope>IDENTIFICATION</scope>
</reference>
<dbReference type="Proteomes" id="UP000265080">
    <property type="component" value="Chromosome 18"/>
</dbReference>
<dbReference type="STRING" id="161767.ENSAPEP00000022026"/>
<dbReference type="GeneTree" id="ENSGT00960000188592"/>
<keyword evidence="2" id="KW-1185">Reference proteome</keyword>
<sequence>MVRMAAAVVESGEDAFRKMFKFYKKRNPPPDYSAVINFSRGAPSDKIVRADLDSAAVSDVEAARVGLRPVRDWRAFSLQGYPAEMVKKRKNEYFWH</sequence>
<organism evidence="1 2">
    <name type="scientific">Amphiprion percula</name>
    <name type="common">Orange clownfish</name>
    <name type="synonym">Lutjanus percula</name>
    <dbReference type="NCBI Taxonomy" id="161767"/>
    <lineage>
        <taxon>Eukaryota</taxon>
        <taxon>Metazoa</taxon>
        <taxon>Chordata</taxon>
        <taxon>Craniata</taxon>
        <taxon>Vertebrata</taxon>
        <taxon>Euteleostomi</taxon>
        <taxon>Actinopterygii</taxon>
        <taxon>Neopterygii</taxon>
        <taxon>Teleostei</taxon>
        <taxon>Neoteleostei</taxon>
        <taxon>Acanthomorphata</taxon>
        <taxon>Ovalentaria</taxon>
        <taxon>Pomacentridae</taxon>
        <taxon>Amphiprion</taxon>
    </lineage>
</organism>
<accession>A0A3P8TBN0</accession>
<reference evidence="1" key="2">
    <citation type="submission" date="2025-08" db="UniProtKB">
        <authorList>
            <consortium name="Ensembl"/>
        </authorList>
    </citation>
    <scope>IDENTIFICATION</scope>
</reference>
<proteinExistence type="predicted"/>
<reference evidence="1 2" key="1">
    <citation type="submission" date="2018-03" db="EMBL/GenBank/DDBJ databases">
        <title>Finding Nemo's genes: A chromosome-scale reference assembly of the genome of the orange clownfish Amphiprion percula.</title>
        <authorList>
            <person name="Lehmann R."/>
        </authorList>
    </citation>
    <scope>NUCLEOTIDE SEQUENCE</scope>
</reference>
<evidence type="ECO:0000313" key="2">
    <source>
        <dbReference type="Proteomes" id="UP000265080"/>
    </source>
</evidence>
<evidence type="ECO:0000313" key="1">
    <source>
        <dbReference type="Ensembl" id="ENSAPEP00000022026.1"/>
    </source>
</evidence>
<dbReference type="AlphaFoldDB" id="A0A3P8TBN0"/>